<evidence type="ECO:0000313" key="2">
    <source>
        <dbReference type="EMBL" id="KUK86665.1"/>
    </source>
</evidence>
<feature type="transmembrane region" description="Helical" evidence="1">
    <location>
        <begin position="271"/>
        <end position="288"/>
    </location>
</feature>
<organism evidence="2 3">
    <name type="scientific">candidate division TA06 bacterium 34_109</name>
    <dbReference type="NCBI Taxonomy" id="1635277"/>
    <lineage>
        <taxon>Bacteria</taxon>
        <taxon>Bacteria division TA06</taxon>
    </lineage>
</organism>
<dbReference type="Gene3D" id="3.10.560.10">
    <property type="entry name" value="Outer membrane lipoprotein wza domain like"/>
    <property type="match status" value="1"/>
</dbReference>
<comment type="caution">
    <text evidence="2">The sequence shown here is derived from an EMBL/GenBank/DDBJ whole genome shotgun (WGS) entry which is preliminary data.</text>
</comment>
<reference evidence="3" key="1">
    <citation type="journal article" date="2015" name="MBio">
        <title>Genome-Resolved Metagenomic Analysis Reveals Roles for Candidate Phyla and Other Microbial Community Members in Biogeochemical Transformations in Oil Reservoirs.</title>
        <authorList>
            <person name="Hu P."/>
            <person name="Tom L."/>
            <person name="Singh A."/>
            <person name="Thomas B.C."/>
            <person name="Baker B.J."/>
            <person name="Piceno Y.M."/>
            <person name="Andersen G.L."/>
            <person name="Banfield J.F."/>
        </authorList>
    </citation>
    <scope>NUCLEOTIDE SEQUENCE [LARGE SCALE GENOMIC DNA]</scope>
</reference>
<sequence>MRVFLLFSILISTIFLYPSIPSTENYIFGIGDSVEVYVVDRKGVNSFTYTTTTLEDGSFVLMVPSTTKSGIFDLKTQTYYTNWKVVNYKNLTRKEFEDSIYRTYRREFLVDTVILNVKYYGSHTYVNISTTLDSTRFVNFEWGKNFLYYISHVQTSYLTTLDSNLTIYTIRNGKNNLEKVSPFDTVYPGDRIYLKPQTVSVVGQVASGGLFPYNPDFTINDYISLAQGPTIDGDLRNVKHLDKNGKKKNGKVEPYDIIIVGKSIATNLKDMTYFVSVIMNSIMIYVYISNILK</sequence>
<evidence type="ECO:0000256" key="1">
    <source>
        <dbReference type="SAM" id="Phobius"/>
    </source>
</evidence>
<keyword evidence="1" id="KW-0812">Transmembrane</keyword>
<keyword evidence="1" id="KW-0472">Membrane</keyword>
<protein>
    <recommendedName>
        <fullName evidence="4">Soluble ligand binding domain-containing protein</fullName>
    </recommendedName>
</protein>
<gene>
    <name evidence="2" type="ORF">XE03_1364</name>
</gene>
<dbReference type="AlphaFoldDB" id="A0A117M682"/>
<proteinExistence type="predicted"/>
<dbReference type="Proteomes" id="UP000053467">
    <property type="component" value="Unassembled WGS sequence"/>
</dbReference>
<name>A0A117M682_UNCT6</name>
<evidence type="ECO:0008006" key="4">
    <source>
        <dbReference type="Google" id="ProtNLM"/>
    </source>
</evidence>
<accession>A0A117M682</accession>
<keyword evidence="1" id="KW-1133">Transmembrane helix</keyword>
<evidence type="ECO:0000313" key="3">
    <source>
        <dbReference type="Proteomes" id="UP000053467"/>
    </source>
</evidence>
<dbReference type="EMBL" id="LGGX01000014">
    <property type="protein sequence ID" value="KUK86665.1"/>
    <property type="molecule type" value="Genomic_DNA"/>
</dbReference>